<dbReference type="SUPFAM" id="SSF53474">
    <property type="entry name" value="alpha/beta-Hydrolases"/>
    <property type="match status" value="1"/>
</dbReference>
<dbReference type="Proteomes" id="UP000625568">
    <property type="component" value="Chromosome 1"/>
</dbReference>
<proteinExistence type="predicted"/>
<dbReference type="PANTHER" id="PTHR31497">
    <property type="entry name" value="AUTOCRINE PROLIFERATION REPRESSOR PROTEIN A"/>
    <property type="match status" value="1"/>
</dbReference>
<protein>
    <submittedName>
        <fullName evidence="1">PhoPQ-regulated protein</fullName>
    </submittedName>
</protein>
<accession>A0A892I9P8</accession>
<gene>
    <name evidence="1" type="ORF">I6K02_04900</name>
</gene>
<dbReference type="EMBL" id="CP069482">
    <property type="protein sequence ID" value="QRO78868.1"/>
    <property type="molecule type" value="Genomic_DNA"/>
</dbReference>
<evidence type="ECO:0000313" key="2">
    <source>
        <dbReference type="Proteomes" id="UP000625568"/>
    </source>
</evidence>
<organism evidence="1 2">
    <name type="scientific">Burkholderia dolosa</name>
    <dbReference type="NCBI Taxonomy" id="152500"/>
    <lineage>
        <taxon>Bacteria</taxon>
        <taxon>Pseudomonadati</taxon>
        <taxon>Pseudomonadota</taxon>
        <taxon>Betaproteobacteria</taxon>
        <taxon>Burkholderiales</taxon>
        <taxon>Burkholderiaceae</taxon>
        <taxon>Burkholderia</taxon>
        <taxon>Burkholderia cepacia complex</taxon>
    </lineage>
</organism>
<dbReference type="AlphaFoldDB" id="A0A892I9P8"/>
<dbReference type="InterPro" id="IPR009199">
    <property type="entry name" value="PhoPQ-act_pathogen-rel_PqaA"/>
</dbReference>
<dbReference type="Gene3D" id="3.40.50.1820">
    <property type="entry name" value="alpha/beta hydrolase"/>
    <property type="match status" value="1"/>
</dbReference>
<reference evidence="1 2" key="1">
    <citation type="submission" date="2021-02" db="EMBL/GenBank/DDBJ databases">
        <title>FDA dAtabase for Regulatory Grade micrObial Sequences (FDA-ARGOS): Supporting development and validation of Infectious Disease Dx tests.</title>
        <authorList>
            <person name="Minogue T."/>
            <person name="Wolcott M."/>
            <person name="Wasieloski L."/>
            <person name="Aguilar W."/>
            <person name="Moore D."/>
            <person name="Jaissle J."/>
            <person name="Tallon L."/>
            <person name="Sadzewicz L."/>
            <person name="Zhao X."/>
            <person name="Boylan J."/>
            <person name="Ott S."/>
            <person name="Bowen H."/>
            <person name="Vavikolanu K."/>
            <person name="Mehta A."/>
            <person name="Aluvathingal J."/>
            <person name="Nadendla S."/>
            <person name="Yan Y."/>
            <person name="Sichtig H."/>
        </authorList>
    </citation>
    <scope>NUCLEOTIDE SEQUENCE [LARGE SCALE GENOMIC DNA]</scope>
    <source>
        <strain evidence="1 2">FDAARGOS_1272</strain>
    </source>
</reference>
<evidence type="ECO:0000313" key="1">
    <source>
        <dbReference type="EMBL" id="QRO78868.1"/>
    </source>
</evidence>
<dbReference type="PANTHER" id="PTHR31497:SF0">
    <property type="entry name" value="AUTOCRINE PROLIFERATION REPRESSOR PROTEIN A"/>
    <property type="match status" value="1"/>
</dbReference>
<dbReference type="Pfam" id="PF10142">
    <property type="entry name" value="PhoPQ_related"/>
    <property type="match status" value="1"/>
</dbReference>
<dbReference type="PIRSF" id="PIRSF014728">
    <property type="entry name" value="PqaA"/>
    <property type="match status" value="1"/>
</dbReference>
<name>A0A892I9P8_9BURK</name>
<keyword evidence="2" id="KW-1185">Reference proteome</keyword>
<sequence>MLGGTPGYAKLPCAGQPKAGFEDTVACYRQAIESQPLQYTVTGIENLPGLERRTYRFTSQSWSPDQLVTPARWEHEATLYIPEGALPHRALVIANNGTRYPQGGGDPVAPNDFDPETLASVAKNTRTVVVSVSDIPNQFLTYADDGRARAEDDSVAHSWSLFMQAPQQRATLPLHVPMAAAVWRAMTLAERELRTLQVDRFIVSGISKRAWISWLAAIGDPRVDAIAPFAVDLLSTRDALKNMYRSYGGNWPLAFYPYYAEGIDRTIDTPAFGSLLEIEDPLAYLGTRYGKRLKIPKYVINASGDDFFVPDNAGLYFDRLPGAKALRMVPNSSHAGIRGATLESLTAFVNRIQRGATLPELDTKLQQTGHGTALKLKTRERPKRVVLWQADNPDARDFRYACGIRYTAKPVGTADAPPLRIPVEKPASGWRAVFVEATFDDGFVATSQAYILGDGYPTVAPPVHGDACKTLPGRGFAP</sequence>
<dbReference type="InterPro" id="IPR029058">
    <property type="entry name" value="AB_hydrolase_fold"/>
</dbReference>